<dbReference type="SFLD" id="SFLDS00003">
    <property type="entry name" value="Haloacid_Dehalogenase"/>
    <property type="match status" value="1"/>
</dbReference>
<dbReference type="Proteomes" id="UP001230188">
    <property type="component" value="Unassembled WGS sequence"/>
</dbReference>
<evidence type="ECO:0008006" key="16">
    <source>
        <dbReference type="Google" id="ProtNLM"/>
    </source>
</evidence>
<proteinExistence type="inferred from homology"/>
<dbReference type="Gene3D" id="3.40.1110.10">
    <property type="entry name" value="Calcium-transporting ATPase, cytoplasmic domain N"/>
    <property type="match status" value="1"/>
</dbReference>
<dbReference type="Pfam" id="PF23143">
    <property type="entry name" value="2TM_P5A-ATPase"/>
    <property type="match status" value="1"/>
</dbReference>
<evidence type="ECO:0000313" key="15">
    <source>
        <dbReference type="Proteomes" id="UP001230188"/>
    </source>
</evidence>
<feature type="domain" description="P5A-ATPase transmembrane helical hairpin" evidence="13">
    <location>
        <begin position="14"/>
        <end position="82"/>
    </location>
</feature>
<evidence type="ECO:0000256" key="11">
    <source>
        <dbReference type="SAM" id="Phobius"/>
    </source>
</evidence>
<dbReference type="InterPro" id="IPR023298">
    <property type="entry name" value="ATPase_P-typ_TM_dom_sf"/>
</dbReference>
<feature type="transmembrane region" description="Helical" evidence="11">
    <location>
        <begin position="1096"/>
        <end position="1117"/>
    </location>
</feature>
<reference evidence="14" key="1">
    <citation type="submission" date="2023-01" db="EMBL/GenBank/DDBJ databases">
        <title>Metagenome sequencing of chrysophaentin producing Chrysophaeum taylorii.</title>
        <authorList>
            <person name="Davison J."/>
            <person name="Bewley C."/>
        </authorList>
    </citation>
    <scope>NUCLEOTIDE SEQUENCE</scope>
    <source>
        <strain evidence="14">NIES-1699</strain>
    </source>
</reference>
<dbReference type="PRINTS" id="PR00119">
    <property type="entry name" value="CATATPASE"/>
</dbReference>
<dbReference type="GO" id="GO:0005524">
    <property type="term" value="F:ATP binding"/>
    <property type="evidence" value="ECO:0007669"/>
    <property type="project" value="UniProtKB-KW"/>
</dbReference>
<feature type="transmembrane region" description="Helical" evidence="11">
    <location>
        <begin position="417"/>
        <end position="442"/>
    </location>
</feature>
<feature type="transmembrane region" description="Helical" evidence="11">
    <location>
        <begin position="993"/>
        <end position="1012"/>
    </location>
</feature>
<dbReference type="GO" id="GO:0006874">
    <property type="term" value="P:intracellular calcium ion homeostasis"/>
    <property type="evidence" value="ECO:0007669"/>
    <property type="project" value="TreeGrafter"/>
</dbReference>
<evidence type="ECO:0000256" key="2">
    <source>
        <dbReference type="ARBA" id="ARBA00006000"/>
    </source>
</evidence>
<dbReference type="GO" id="GO:0005789">
    <property type="term" value="C:endoplasmic reticulum membrane"/>
    <property type="evidence" value="ECO:0007669"/>
    <property type="project" value="TreeGrafter"/>
</dbReference>
<dbReference type="SFLD" id="SFLDG00002">
    <property type="entry name" value="C1.7:_P-type_atpase_like"/>
    <property type="match status" value="1"/>
</dbReference>
<evidence type="ECO:0000256" key="10">
    <source>
        <dbReference type="ARBA" id="ARBA00023136"/>
    </source>
</evidence>
<evidence type="ECO:0000313" key="14">
    <source>
        <dbReference type="EMBL" id="KAJ8602214.1"/>
    </source>
</evidence>
<dbReference type="PANTHER" id="PTHR45630:SF7">
    <property type="entry name" value="ENDOPLASMIC RETICULUM TRANSMEMBRANE HELIX TRANSLOCASE"/>
    <property type="match status" value="1"/>
</dbReference>
<evidence type="ECO:0000256" key="3">
    <source>
        <dbReference type="ARBA" id="ARBA00022692"/>
    </source>
</evidence>
<comment type="subcellular location">
    <subcellularLocation>
        <location evidence="1">Membrane</location>
        <topology evidence="1">Multi-pass membrane protein</topology>
    </subcellularLocation>
</comment>
<keyword evidence="5" id="KW-0547">Nucleotide-binding</keyword>
<dbReference type="SUPFAM" id="SSF81665">
    <property type="entry name" value="Calcium ATPase, transmembrane domain M"/>
    <property type="match status" value="1"/>
</dbReference>
<dbReference type="GO" id="GO:0046872">
    <property type="term" value="F:metal ion binding"/>
    <property type="evidence" value="ECO:0007669"/>
    <property type="project" value="UniProtKB-KW"/>
</dbReference>
<dbReference type="GO" id="GO:0016887">
    <property type="term" value="F:ATP hydrolysis activity"/>
    <property type="evidence" value="ECO:0007669"/>
    <property type="project" value="InterPro"/>
</dbReference>
<dbReference type="PROSITE" id="PS00154">
    <property type="entry name" value="ATPASE_E1_E2"/>
    <property type="match status" value="1"/>
</dbReference>
<keyword evidence="4" id="KW-0479">Metal-binding</keyword>
<dbReference type="SUPFAM" id="SSF81653">
    <property type="entry name" value="Calcium ATPase, transduction domain A"/>
    <property type="match status" value="1"/>
</dbReference>
<evidence type="ECO:0000256" key="7">
    <source>
        <dbReference type="ARBA" id="ARBA00022842"/>
    </source>
</evidence>
<evidence type="ECO:0000256" key="4">
    <source>
        <dbReference type="ARBA" id="ARBA00022723"/>
    </source>
</evidence>
<evidence type="ECO:0000256" key="5">
    <source>
        <dbReference type="ARBA" id="ARBA00022741"/>
    </source>
</evidence>
<organism evidence="14 15">
    <name type="scientific">Chrysophaeum taylorii</name>
    <dbReference type="NCBI Taxonomy" id="2483200"/>
    <lineage>
        <taxon>Eukaryota</taxon>
        <taxon>Sar</taxon>
        <taxon>Stramenopiles</taxon>
        <taxon>Ochrophyta</taxon>
        <taxon>Pelagophyceae</taxon>
        <taxon>Pelagomonadales</taxon>
        <taxon>Pelagomonadaceae</taxon>
        <taxon>Chrysophaeum</taxon>
    </lineage>
</organism>
<dbReference type="Gene3D" id="1.20.1110.10">
    <property type="entry name" value="Calcium-transporting ATPase, transmembrane domain"/>
    <property type="match status" value="1"/>
</dbReference>
<evidence type="ECO:0000256" key="9">
    <source>
        <dbReference type="ARBA" id="ARBA00022989"/>
    </source>
</evidence>
<dbReference type="NCBIfam" id="TIGR01657">
    <property type="entry name" value="P-ATPase-V"/>
    <property type="match status" value="1"/>
</dbReference>
<evidence type="ECO:0000259" key="12">
    <source>
        <dbReference type="Pfam" id="PF00122"/>
    </source>
</evidence>
<keyword evidence="10 11" id="KW-0472">Membrane</keyword>
<dbReference type="InterPro" id="IPR001757">
    <property type="entry name" value="P_typ_ATPase"/>
</dbReference>
<feature type="transmembrane region" description="Helical" evidence="11">
    <location>
        <begin position="195"/>
        <end position="212"/>
    </location>
</feature>
<dbReference type="InterPro" id="IPR023299">
    <property type="entry name" value="ATPase_P-typ_cyto_dom_N"/>
</dbReference>
<keyword evidence="8" id="KW-1278">Translocase</keyword>
<keyword evidence="3 11" id="KW-0812">Transmembrane</keyword>
<dbReference type="InterPro" id="IPR036412">
    <property type="entry name" value="HAD-like_sf"/>
</dbReference>
<evidence type="ECO:0000259" key="13">
    <source>
        <dbReference type="Pfam" id="PF23143"/>
    </source>
</evidence>
<dbReference type="InterPro" id="IPR044492">
    <property type="entry name" value="P_typ_ATPase_HD_dom"/>
</dbReference>
<protein>
    <recommendedName>
        <fullName evidence="16">Cation-transporting ATPase</fullName>
    </recommendedName>
</protein>
<comment type="caution">
    <text evidence="14">The sequence shown here is derived from an EMBL/GenBank/DDBJ whole genome shotgun (WGS) entry which is preliminary data.</text>
</comment>
<evidence type="ECO:0000256" key="8">
    <source>
        <dbReference type="ARBA" id="ARBA00022967"/>
    </source>
</evidence>
<comment type="similarity">
    <text evidence="2">Belongs to the cation transport ATPase (P-type) (TC 3.A.3) family. Type V subfamily.</text>
</comment>
<dbReference type="EMBL" id="JAQMWT010000388">
    <property type="protein sequence ID" value="KAJ8602214.1"/>
    <property type="molecule type" value="Genomic_DNA"/>
</dbReference>
<accession>A0AAD7UD02</accession>
<dbReference type="GO" id="GO:0015662">
    <property type="term" value="F:P-type ion transporter activity"/>
    <property type="evidence" value="ECO:0007669"/>
    <property type="project" value="TreeGrafter"/>
</dbReference>
<sequence>MSAIATVELYRRKSTVARLDIVPFGVCHLALHVQAWRLVGVRGAKQEVVWLMIAIPCVLVLHLLTFLSTRWSVRWKCAVAYERCPSWEVADWALVTPPRNGGKAGLVALHRDSAKGQSGAWFSFQKRTFVRDPASRSGWSPLTSPFEGVAVNEYVAERRRGVESERELAAARLKWGANEFEIPDPTFLELFEEHYLAPFFVFQVACCVLWSLDEYWLYSAFTLLMLLVFEATLCAQRFRSLEHLRGVRKPPRLLFVFRDQQWRTCSSDDLVPGDVASFSVSSPGVGRRRLLRAPVFFAPCDAVVLKGSCVVNEAMLTGESVPQRKDALVLDGDNGPGEKLDLDGAHRRHVVFGGTEVLDATVNPPNLSGSSADAKTARHPLSMAPPDRGVVVHVVRTGFETSQGQLMRMILYATERVVGSTDSAAFIGVLLLFALAAAGYVLREGLKDDPPRNRFKLCLHCVLIITSVVPPELPMELSLAVTNSLAALSKASVFCTEPFRVAFAGAVDVCCFDKTGTLTRDELTLRGVHARDVETGEGRFFETASPPTGDLEARLNDPNAALVLGCCHSLAVLEDGTIIGETLERAQFDGMRDSWRLVATDVLQHRASSRQPWSSAATTKAAAALLPVGHHHNNNNNNFNATPTRIVATTLRIVKRYAFVSELRRMSCVVVVDEQPRKRAWLVCKGAPEVIKTRLANVPADYDASWRARAILGERVLALASRSVRDDEDYRRLARADAERRLDFRGFVAFSSPLKPGTRAVIKELMASTHRCIVITGDGALTAAHVARQVGILTANLADVLVRTPDNRACWRSLISESDDGEGEDPFRARDVAERARFRDLVVRGDGLSALDARDATFACRHALVFARVAPNQKEQVVAVLNAAGHTTLMCGDGTNDVGALKRAHVGVSIMNSPALEARLERAEQQAASSSRHHPRLADFEMDAMDLDPTLVNLGDASIASPFTSKRTTIDCVLSIVCQGRCTLVTMIQVFKILALMCLLSAGMLSVLYLNGVKQGDSQMTVAGLSTAVFFFLLSRAQPLRKLSSRRPPQRVFDARPAASIVVQFVIHLAALFATMRLCEPYSPKADPRHVPDGAFVPSVINTSVFLLTAVLQLNTFGTNYQGHPFMQSLAEHKALSGLLFVCYALLAVAASGVVPVLSRWLQLVDAPTPGFRLQLFGILLADTAASWLVAFVL</sequence>
<evidence type="ECO:0000256" key="6">
    <source>
        <dbReference type="ARBA" id="ARBA00022840"/>
    </source>
</evidence>
<dbReference type="InterPro" id="IPR059000">
    <property type="entry name" value="ATPase_P-type_domA"/>
</dbReference>
<dbReference type="InterPro" id="IPR018303">
    <property type="entry name" value="ATPase_P-typ_P_site"/>
</dbReference>
<dbReference type="Gene3D" id="3.40.50.1000">
    <property type="entry name" value="HAD superfamily/HAD-like"/>
    <property type="match status" value="2"/>
</dbReference>
<feature type="transmembrane region" description="Helical" evidence="11">
    <location>
        <begin position="48"/>
        <end position="67"/>
    </location>
</feature>
<dbReference type="InterPro" id="IPR023214">
    <property type="entry name" value="HAD_sf"/>
</dbReference>
<feature type="transmembrane region" description="Helical" evidence="11">
    <location>
        <begin position="1138"/>
        <end position="1162"/>
    </location>
</feature>
<dbReference type="AlphaFoldDB" id="A0AAD7UD02"/>
<dbReference type="InterPro" id="IPR006544">
    <property type="entry name" value="P-type_TPase_V"/>
</dbReference>
<keyword evidence="6" id="KW-0067">ATP-binding</keyword>
<evidence type="ECO:0000256" key="1">
    <source>
        <dbReference type="ARBA" id="ARBA00004141"/>
    </source>
</evidence>
<dbReference type="SFLD" id="SFLDF00027">
    <property type="entry name" value="p-type_atpase"/>
    <property type="match status" value="1"/>
</dbReference>
<dbReference type="Pfam" id="PF00122">
    <property type="entry name" value="E1-E2_ATPase"/>
    <property type="match status" value="1"/>
</dbReference>
<dbReference type="NCBIfam" id="TIGR01494">
    <property type="entry name" value="ATPase_P-type"/>
    <property type="match status" value="1"/>
</dbReference>
<dbReference type="Gene3D" id="2.70.150.10">
    <property type="entry name" value="Calcium-transporting ATPase, cytoplasmic transduction domain A"/>
    <property type="match status" value="2"/>
</dbReference>
<dbReference type="InterPro" id="IPR057255">
    <property type="entry name" value="2TM_P5A-ATPase"/>
</dbReference>
<keyword evidence="9 11" id="KW-1133">Transmembrane helix</keyword>
<feature type="domain" description="P-type ATPase A" evidence="12">
    <location>
        <begin position="299"/>
        <end position="365"/>
    </location>
</feature>
<feature type="transmembrane region" description="Helical" evidence="11">
    <location>
        <begin position="218"/>
        <end position="235"/>
    </location>
</feature>
<feature type="transmembrane region" description="Helical" evidence="11">
    <location>
        <begin position="16"/>
        <end position="36"/>
    </location>
</feature>
<feature type="transmembrane region" description="Helical" evidence="11">
    <location>
        <begin position="1058"/>
        <end position="1076"/>
    </location>
</feature>
<dbReference type="GO" id="GO:0019829">
    <property type="term" value="F:ATPase-coupled monoatomic cation transmembrane transporter activity"/>
    <property type="evidence" value="ECO:0007669"/>
    <property type="project" value="TreeGrafter"/>
</dbReference>
<gene>
    <name evidence="14" type="ORF">CTAYLR_003646</name>
</gene>
<dbReference type="PANTHER" id="PTHR45630">
    <property type="entry name" value="CATION-TRANSPORTING ATPASE-RELATED"/>
    <property type="match status" value="1"/>
</dbReference>
<keyword evidence="15" id="KW-1185">Reference proteome</keyword>
<name>A0AAD7UD02_9STRA</name>
<feature type="transmembrane region" description="Helical" evidence="11">
    <location>
        <begin position="1174"/>
        <end position="1193"/>
    </location>
</feature>
<dbReference type="InterPro" id="IPR008250">
    <property type="entry name" value="ATPase_P-typ_transduc_dom_A_sf"/>
</dbReference>
<keyword evidence="7" id="KW-0460">Magnesium</keyword>
<dbReference type="SUPFAM" id="SSF56784">
    <property type="entry name" value="HAD-like"/>
    <property type="match status" value="1"/>
</dbReference>